<dbReference type="CDD" id="cd00009">
    <property type="entry name" value="AAA"/>
    <property type="match status" value="1"/>
</dbReference>
<dbReference type="InterPro" id="IPR041628">
    <property type="entry name" value="ChlI/MoxR_AAA_lid"/>
</dbReference>
<dbReference type="GO" id="GO:0016887">
    <property type="term" value="F:ATP hydrolysis activity"/>
    <property type="evidence" value="ECO:0007669"/>
    <property type="project" value="InterPro"/>
</dbReference>
<reference evidence="3" key="1">
    <citation type="journal article" date="2020" name="mSystems">
        <title>Genome- and Community-Level Interaction Insights into Carbon Utilization and Element Cycling Functions of Hydrothermarchaeota in Hydrothermal Sediment.</title>
        <authorList>
            <person name="Zhou Z."/>
            <person name="Liu Y."/>
            <person name="Xu W."/>
            <person name="Pan J."/>
            <person name="Luo Z.H."/>
            <person name="Li M."/>
        </authorList>
    </citation>
    <scope>NUCLEOTIDE SEQUENCE [LARGE SCALE GENOMIC DNA]</scope>
    <source>
        <strain evidence="3">SpSt-361</strain>
    </source>
</reference>
<dbReference type="AlphaFoldDB" id="A0A831YTB8"/>
<dbReference type="GO" id="GO:0005524">
    <property type="term" value="F:ATP binding"/>
    <property type="evidence" value="ECO:0007669"/>
    <property type="project" value="InterPro"/>
</dbReference>
<accession>A0A831YTB8</accession>
<dbReference type="PANTHER" id="PTHR42759">
    <property type="entry name" value="MOXR FAMILY PROTEIN"/>
    <property type="match status" value="1"/>
</dbReference>
<protein>
    <recommendedName>
        <fullName evidence="4">MoxR family ATPase</fullName>
    </recommendedName>
</protein>
<dbReference type="PANTHER" id="PTHR42759:SF1">
    <property type="entry name" value="MAGNESIUM-CHELATASE SUBUNIT CHLD"/>
    <property type="match status" value="1"/>
</dbReference>
<organism evidence="3">
    <name type="scientific">candidate division WWE3 bacterium</name>
    <dbReference type="NCBI Taxonomy" id="2053526"/>
    <lineage>
        <taxon>Bacteria</taxon>
        <taxon>Katanobacteria</taxon>
    </lineage>
</organism>
<evidence type="ECO:0000259" key="1">
    <source>
        <dbReference type="Pfam" id="PF07726"/>
    </source>
</evidence>
<feature type="domain" description="ChlI/MoxR AAA lid" evidence="2">
    <location>
        <begin position="258"/>
        <end position="329"/>
    </location>
</feature>
<evidence type="ECO:0000313" key="3">
    <source>
        <dbReference type="EMBL" id="HEX61936.1"/>
    </source>
</evidence>
<dbReference type="Pfam" id="PF07726">
    <property type="entry name" value="AAA_3"/>
    <property type="match status" value="1"/>
</dbReference>
<dbReference type="Pfam" id="PF17863">
    <property type="entry name" value="AAA_lid_2"/>
    <property type="match status" value="1"/>
</dbReference>
<dbReference type="InterPro" id="IPR050764">
    <property type="entry name" value="CbbQ/NirQ/NorQ/GpvN"/>
</dbReference>
<proteinExistence type="predicted"/>
<gene>
    <name evidence="3" type="ORF">ENR01_02150</name>
</gene>
<dbReference type="SUPFAM" id="SSF52540">
    <property type="entry name" value="P-loop containing nucleoside triphosphate hydrolases"/>
    <property type="match status" value="1"/>
</dbReference>
<comment type="caution">
    <text evidence="3">The sequence shown here is derived from an EMBL/GenBank/DDBJ whole genome shotgun (WGS) entry which is preliminary data.</text>
</comment>
<dbReference type="InterPro" id="IPR011703">
    <property type="entry name" value="ATPase_AAA-3"/>
</dbReference>
<dbReference type="InterPro" id="IPR027417">
    <property type="entry name" value="P-loop_NTPase"/>
</dbReference>
<sequence>MARRPSQVTPRAGGKRLMPPQDILAVIRGIEAEVAKVVFGDEMKILVDFLILSILADGHVVVRAPVGLGKTLACTAIAQAIGGNFRKRQFRPDMLPSELSGFEIYNQKTHEFEVRHGPLYGTNIFLADEINRGTPKAQAALLEAMEERHLTIGAKVYPLPSVFVVLATRNPIEHEGTYQLPEAQMDRFFGQPVIKDISVRTGLAIIEDPDFWRSSRERLARIQAVTDPNEIVAIREAIFANVRVEPRLDRYIWELRDATWKHEMVAYGASPRGAINLKKAAIVTAFREGRDYAIPDDVSRYAVDILAHRIFMKPEYRHDAMRDVSPADIVREVLADVRYE</sequence>
<dbReference type="EMBL" id="DSPJ01000061">
    <property type="protein sequence ID" value="HEX61936.1"/>
    <property type="molecule type" value="Genomic_DNA"/>
</dbReference>
<evidence type="ECO:0008006" key="4">
    <source>
        <dbReference type="Google" id="ProtNLM"/>
    </source>
</evidence>
<feature type="domain" description="ATPase AAA-3" evidence="1">
    <location>
        <begin position="59"/>
        <end position="189"/>
    </location>
</feature>
<evidence type="ECO:0000259" key="2">
    <source>
        <dbReference type="Pfam" id="PF17863"/>
    </source>
</evidence>
<name>A0A831YTB8_UNCKA</name>
<dbReference type="PIRSF" id="PIRSF002849">
    <property type="entry name" value="AAA_ATPase_chaperone_MoxR_prd"/>
    <property type="match status" value="1"/>
</dbReference>
<dbReference type="Gene3D" id="1.10.8.80">
    <property type="entry name" value="Magnesium chelatase subunit I, C-Terminal domain"/>
    <property type="match status" value="1"/>
</dbReference>
<dbReference type="Gene3D" id="3.40.50.300">
    <property type="entry name" value="P-loop containing nucleotide triphosphate hydrolases"/>
    <property type="match status" value="1"/>
</dbReference>